<reference evidence="1 2" key="1">
    <citation type="journal article" date="2018" name="Nat. Ecol. Evol.">
        <title>Shark genomes provide insights into elasmobranch evolution and the origin of vertebrates.</title>
        <authorList>
            <person name="Hara Y"/>
            <person name="Yamaguchi K"/>
            <person name="Onimaru K"/>
            <person name="Kadota M"/>
            <person name="Koyanagi M"/>
            <person name="Keeley SD"/>
            <person name="Tatsumi K"/>
            <person name="Tanaka K"/>
            <person name="Motone F"/>
            <person name="Kageyama Y"/>
            <person name="Nozu R"/>
            <person name="Adachi N"/>
            <person name="Nishimura O"/>
            <person name="Nakagawa R"/>
            <person name="Tanegashima C"/>
            <person name="Kiyatake I"/>
            <person name="Matsumoto R"/>
            <person name="Murakumo K"/>
            <person name="Nishida K"/>
            <person name="Terakita A"/>
            <person name="Kuratani S"/>
            <person name="Sato K"/>
            <person name="Hyodo S Kuraku.S."/>
        </authorList>
    </citation>
    <scope>NUCLEOTIDE SEQUENCE [LARGE SCALE GENOMIC DNA]</scope>
</reference>
<dbReference type="PANTHER" id="PTHR16071">
    <property type="entry name" value="CHROMOSOME 1 OPEN READING FRAME 112"/>
    <property type="match status" value="1"/>
</dbReference>
<dbReference type="AlphaFoldDB" id="A0A401QC52"/>
<dbReference type="PANTHER" id="PTHR16071:SF2">
    <property type="entry name" value="FIGNL1-INTERACTING REGULATOR OF RECOMBINATION AND MITOSIS"/>
    <property type="match status" value="1"/>
</dbReference>
<comment type="caution">
    <text evidence="1">The sequence shown here is derived from an EMBL/GenBank/DDBJ whole genome shotgun (WGS) entry which is preliminary data.</text>
</comment>
<organism evidence="1 2">
    <name type="scientific">Scyliorhinus torazame</name>
    <name type="common">Cloudy catshark</name>
    <name type="synonym">Catulus torazame</name>
    <dbReference type="NCBI Taxonomy" id="75743"/>
    <lineage>
        <taxon>Eukaryota</taxon>
        <taxon>Metazoa</taxon>
        <taxon>Chordata</taxon>
        <taxon>Craniata</taxon>
        <taxon>Vertebrata</taxon>
        <taxon>Chondrichthyes</taxon>
        <taxon>Elasmobranchii</taxon>
        <taxon>Galeomorphii</taxon>
        <taxon>Galeoidea</taxon>
        <taxon>Carcharhiniformes</taxon>
        <taxon>Scyliorhinidae</taxon>
        <taxon>Scyliorhinus</taxon>
    </lineage>
</organism>
<name>A0A401QC52_SCYTO</name>
<dbReference type="EMBL" id="BFAA01028828">
    <property type="protein sequence ID" value="GCB82959.1"/>
    <property type="molecule type" value="Genomic_DNA"/>
</dbReference>
<keyword evidence="2" id="KW-1185">Reference proteome</keyword>
<dbReference type="Proteomes" id="UP000288216">
    <property type="component" value="Unassembled WGS sequence"/>
</dbReference>
<dbReference type="OrthoDB" id="6088000at2759"/>
<accession>A0A401QC52</accession>
<dbReference type="Pfam" id="PF14868">
    <property type="entry name" value="DUF4487"/>
    <property type="match status" value="1"/>
</dbReference>
<dbReference type="InterPro" id="IPR027902">
    <property type="entry name" value="DUF4487"/>
</dbReference>
<protein>
    <submittedName>
        <fullName evidence="1">Uncharacterized protein</fullName>
    </submittedName>
</protein>
<evidence type="ECO:0000313" key="2">
    <source>
        <dbReference type="Proteomes" id="UP000288216"/>
    </source>
</evidence>
<sequence>MVPNTGASAVGCMFMGLTYDLQTSLFPALEFTLLDAVLSPHMLTALLATDTWCFLARYGSAELCAHHISLIAQLVKSCCGECYQLSHLSLLLRRMLFLMSADHQ</sequence>
<feature type="non-terminal residue" evidence="1">
    <location>
        <position position="104"/>
    </location>
</feature>
<proteinExistence type="predicted"/>
<evidence type="ECO:0000313" key="1">
    <source>
        <dbReference type="EMBL" id="GCB82959.1"/>
    </source>
</evidence>
<gene>
    <name evidence="1" type="ORF">scyTo_0023376</name>
</gene>
<dbReference type="STRING" id="75743.A0A401QC52"/>